<feature type="compositionally biased region" description="Polar residues" evidence="3">
    <location>
        <begin position="1218"/>
        <end position="1227"/>
    </location>
</feature>
<evidence type="ECO:0000313" key="6">
    <source>
        <dbReference type="EMBL" id="GFO10251.1"/>
    </source>
</evidence>
<dbReference type="CDD" id="cd00096">
    <property type="entry name" value="Ig"/>
    <property type="match status" value="1"/>
</dbReference>
<protein>
    <submittedName>
        <fullName evidence="6">Reticulocyte-binding protein 2 homolog a</fullName>
    </submittedName>
</protein>
<feature type="compositionally biased region" description="Polar residues" evidence="3">
    <location>
        <begin position="1757"/>
        <end position="1767"/>
    </location>
</feature>
<keyword evidence="7" id="KW-1185">Reference proteome</keyword>
<feature type="region of interest" description="Disordered" evidence="3">
    <location>
        <begin position="1134"/>
        <end position="1167"/>
    </location>
</feature>
<feature type="compositionally biased region" description="Basic and acidic residues" evidence="3">
    <location>
        <begin position="371"/>
        <end position="505"/>
    </location>
</feature>
<dbReference type="InterPro" id="IPR013098">
    <property type="entry name" value="Ig_I-set"/>
</dbReference>
<feature type="compositionally biased region" description="Polar residues" evidence="3">
    <location>
        <begin position="1801"/>
        <end position="1811"/>
    </location>
</feature>
<feature type="compositionally biased region" description="Basic and acidic residues" evidence="3">
    <location>
        <begin position="811"/>
        <end position="899"/>
    </location>
</feature>
<feature type="domain" description="Ig-like" evidence="5">
    <location>
        <begin position="39"/>
        <end position="129"/>
    </location>
</feature>
<dbReference type="SMART" id="SM00408">
    <property type="entry name" value="IGc2"/>
    <property type="match status" value="1"/>
</dbReference>
<feature type="region of interest" description="Disordered" evidence="3">
    <location>
        <begin position="1012"/>
        <end position="1035"/>
    </location>
</feature>
<feature type="region of interest" description="Disordered" evidence="3">
    <location>
        <begin position="609"/>
        <end position="912"/>
    </location>
</feature>
<dbReference type="FunFam" id="2.60.40.10:FF:000032">
    <property type="entry name" value="palladin isoform X1"/>
    <property type="match status" value="1"/>
</dbReference>
<dbReference type="InterPro" id="IPR013783">
    <property type="entry name" value="Ig-like_fold"/>
</dbReference>
<evidence type="ECO:0000256" key="2">
    <source>
        <dbReference type="ARBA" id="ARBA00023319"/>
    </source>
</evidence>
<feature type="compositionally biased region" description="Polar residues" evidence="3">
    <location>
        <begin position="718"/>
        <end position="728"/>
    </location>
</feature>
<feature type="compositionally biased region" description="Basic and acidic residues" evidence="3">
    <location>
        <begin position="254"/>
        <end position="364"/>
    </location>
</feature>
<evidence type="ECO:0000259" key="5">
    <source>
        <dbReference type="PROSITE" id="PS50835"/>
    </source>
</evidence>
<name>A0AAV4AQ07_9GAST</name>
<feature type="compositionally biased region" description="Polar residues" evidence="3">
    <location>
        <begin position="1444"/>
        <end position="1460"/>
    </location>
</feature>
<feature type="compositionally biased region" description="Basic and acidic residues" evidence="3">
    <location>
        <begin position="1686"/>
        <end position="1695"/>
    </location>
</feature>
<gene>
    <name evidence="6" type="ORF">PoB_003675600</name>
</gene>
<keyword evidence="4" id="KW-1133">Transmembrane helix</keyword>
<dbReference type="Proteomes" id="UP000735302">
    <property type="component" value="Unassembled WGS sequence"/>
</dbReference>
<feature type="compositionally biased region" description="Basic and acidic residues" evidence="3">
    <location>
        <begin position="707"/>
        <end position="717"/>
    </location>
</feature>
<dbReference type="EMBL" id="BLXT01004148">
    <property type="protein sequence ID" value="GFO10251.1"/>
    <property type="molecule type" value="Genomic_DNA"/>
</dbReference>
<dbReference type="InterPro" id="IPR036179">
    <property type="entry name" value="Ig-like_dom_sf"/>
</dbReference>
<feature type="compositionally biased region" description="Basic and acidic residues" evidence="3">
    <location>
        <begin position="1150"/>
        <end position="1167"/>
    </location>
</feature>
<keyword evidence="2" id="KW-0393">Immunoglobulin domain</keyword>
<reference evidence="6 7" key="1">
    <citation type="journal article" date="2021" name="Elife">
        <title>Chloroplast acquisition without the gene transfer in kleptoplastic sea slugs, Plakobranchus ocellatus.</title>
        <authorList>
            <person name="Maeda T."/>
            <person name="Takahashi S."/>
            <person name="Yoshida T."/>
            <person name="Shimamura S."/>
            <person name="Takaki Y."/>
            <person name="Nagai Y."/>
            <person name="Toyoda A."/>
            <person name="Suzuki Y."/>
            <person name="Arimoto A."/>
            <person name="Ishii H."/>
            <person name="Satoh N."/>
            <person name="Nishiyama T."/>
            <person name="Hasebe M."/>
            <person name="Maruyama T."/>
            <person name="Minagawa J."/>
            <person name="Obokata J."/>
            <person name="Shigenobu S."/>
        </authorList>
    </citation>
    <scope>NUCLEOTIDE SEQUENCE [LARGE SCALE GENOMIC DNA]</scope>
</reference>
<keyword evidence="4" id="KW-0812">Transmembrane</keyword>
<feature type="transmembrane region" description="Helical" evidence="4">
    <location>
        <begin position="1870"/>
        <end position="1891"/>
    </location>
</feature>
<feature type="compositionally biased region" description="Basic and acidic residues" evidence="3">
    <location>
        <begin position="515"/>
        <end position="527"/>
    </location>
</feature>
<keyword evidence="1" id="KW-1015">Disulfide bond</keyword>
<feature type="compositionally biased region" description="Basic and acidic residues" evidence="3">
    <location>
        <begin position="1202"/>
        <end position="1217"/>
    </location>
</feature>
<feature type="compositionally biased region" description="Polar residues" evidence="3">
    <location>
        <begin position="1190"/>
        <end position="1199"/>
    </location>
</feature>
<feature type="region of interest" description="Disordered" evidence="3">
    <location>
        <begin position="1686"/>
        <end position="1767"/>
    </location>
</feature>
<feature type="compositionally biased region" description="Basic and acidic residues" evidence="3">
    <location>
        <begin position="609"/>
        <end position="632"/>
    </location>
</feature>
<proteinExistence type="predicted"/>
<feature type="compositionally biased region" description="Basic and acidic residues" evidence="3">
    <location>
        <begin position="729"/>
        <end position="772"/>
    </location>
</feature>
<feature type="region of interest" description="Disordered" evidence="3">
    <location>
        <begin position="1436"/>
        <end position="1460"/>
    </location>
</feature>
<organism evidence="6 7">
    <name type="scientific">Plakobranchus ocellatus</name>
    <dbReference type="NCBI Taxonomy" id="259542"/>
    <lineage>
        <taxon>Eukaryota</taxon>
        <taxon>Metazoa</taxon>
        <taxon>Spiralia</taxon>
        <taxon>Lophotrochozoa</taxon>
        <taxon>Mollusca</taxon>
        <taxon>Gastropoda</taxon>
        <taxon>Heterobranchia</taxon>
        <taxon>Euthyneura</taxon>
        <taxon>Panpulmonata</taxon>
        <taxon>Sacoglossa</taxon>
        <taxon>Placobranchoidea</taxon>
        <taxon>Plakobranchidae</taxon>
        <taxon>Plakobranchus</taxon>
    </lineage>
</organism>
<dbReference type="Gene3D" id="2.60.40.10">
    <property type="entry name" value="Immunoglobulins"/>
    <property type="match status" value="1"/>
</dbReference>
<dbReference type="Pfam" id="PF07679">
    <property type="entry name" value="I-set"/>
    <property type="match status" value="1"/>
</dbReference>
<feature type="compositionally biased region" description="Basic and acidic residues" evidence="3">
    <location>
        <begin position="537"/>
        <end position="569"/>
    </location>
</feature>
<sequence>MEDEVDDRYAGIDIDSLLNQNETRRNISYGRKKALYEAPEFLQRLNGEETLMEGQALCLECKVGGFPVPTLRWYKDDEEIVEHPRIKVESDGRGGYTLRIDNVMRGDEAAYRCRAENVEGACSSIFFLSVRAKPKNSKKDSQKSQNRRTVSFPPMFSTIVEKVEEEEKQGKEFEMLPPSPLTDSYYALTLKSRATWPAFLGDWAFKNGAQTYEKRRRNRRGSDGEPTPNGDIQEPQSPSEGRRNARRSLTRSDLTARVEAKKQRLDEERKKKEEEEKEMAKKKAVEEKEALRKMESKLIMEREERRRKRAELENESAQKEEAMRKRREARAERLKKEREEEEARLLKEQEEEEKRIRLENERRKAERKKQMREELLLEEKLEKEEEERKALEKRRQKEEEKKKEEQERASEKKKEEEKKTLERKRQEEEKMKEEEERALEKKRLEDEKRKEEEKRALEKKSQEEEKKKKDEERVLEKKRQEEEKRKEEEKRILEKKRQEEMTRKEEEEEHKRKHINETRKTGEEKMKKLPIAYLKNQTEELKERSNPLETKHIGEKERQQDHQRKDNRASKNNSSINVKQDKKSQPKALKMFQDKAEVKTTALVPDKPKSKVLNRFEQKFEPKPTKPSEKTGKMKIPTGLNDVNQAKAVHPKTQGHHDMAKDRNLSDETKTHTDYIPEKPAPSKIFGQNRDAMKASNATENFSMENNMKKEAIHKNQDGASSKHASSNLEKRTQIHPKEKEPDWTQELSLKDAQKKVEEKIKESKEKQDAKKKAYSSGASSVQTPKREENQEKDKNKQKLVRNDLVQKQPAKGETKEESIKEDLYSKQDAQRELLQRKKGEDEQRKREQKEKEEQEKMRIQFRKEQMRKEQLKRQHEEEIQRRQQKQKEDEKKRLEEKLSSNTRAQENQDDEFQVKVHKRDYSFSDLRKSLETTLTKCQSSIIDVEEHKYWDDILEKHNYSVGDIKKTFDTLSSGSATLDRPKRLRSRRNSIEELDIIQMKRSSSITDLRESFTKSLEGPKSKKKASDTKTVKKDGEILKRSANINETRQQLLKNVQKQLEPLTGGISRKEADITIRNLKSKTDDSALSLPSQVSLSSNEIQSQPSRSSTATTLGLNNLSIDVKSKRASFHEILSHQTEPTPPLRIASSKGKDLSKRKSYHGHDAYGSREIPVYQKVAGWTDEIGKSPDLSPQNSSSTFPDKGLKKKDTLLPKEEASKTTVSFSKSGKPSVLDKLNTGVRPFVFNSTRTIARKSTGSISSNDLTTSDDDDDVFDDDLTFGKENGISLDKPCAVTKTPLFYFDEEGDITVRRFEEDSENDFAPPEESRINSLKTSPYIDADINMLEGERCARAEKGLANTQQGETNKMQVTDKDTLKLGEMAEGETTPPITVELWDSNENSTASDVQEFRTTSPDTYSSDCVDLPLYFREEREPTPFAPPEVSGQCHQSRPIQRVGNNSSESKFEVDRRMYLEIPVQQMNLRSEKYLSPSLNVKTINNKVGEPNQREGFQREGTPYFTDRKLQPEKPFNNISYQVTKHQITPKDNIRDKKIISPSSKDRTSQCNSSISKNDIDSPQNIIVSNAPISVQNEGIKLTKSNVFHAAESNVSICSDLKKNEQFQSNPGGKDYPKDGSLNLLKSRDIDKSFNVTQTSKGNIEIHSKITLLNEDHDMKAFHLLPGIKIAKDTLKKADSREPEGQTQIISSRPPIATNITYPQKSRTYHAPNKPPDASLDSAESYMPSLSTRESFAGTDEPVVTEPSQSEPTSAARTGIDLFAQGLTVFMSVIEWIALPPLPSPTASSVQPRHSQSSLLDQAESPPPQDTGGESTEKCKIVKRKKLRSRRLRTKASNIRSDDTSSLGLNERRLQCSPFGPYTLQAVFFIFLLTFLCLYLRVPVEKYVCYVLACFYTFCVLRHLGLLT</sequence>
<dbReference type="PANTHER" id="PTHR47633">
    <property type="entry name" value="IMMUNOGLOBULIN"/>
    <property type="match status" value="1"/>
</dbReference>
<dbReference type="InterPro" id="IPR003599">
    <property type="entry name" value="Ig_sub"/>
</dbReference>
<dbReference type="SMART" id="SM00409">
    <property type="entry name" value="IG"/>
    <property type="match status" value="1"/>
</dbReference>
<accession>A0AAV4AQ07</accession>
<dbReference type="InterPro" id="IPR003598">
    <property type="entry name" value="Ig_sub2"/>
</dbReference>
<dbReference type="SUPFAM" id="SSF48726">
    <property type="entry name" value="Immunoglobulin"/>
    <property type="match status" value="1"/>
</dbReference>
<evidence type="ECO:0000256" key="1">
    <source>
        <dbReference type="ARBA" id="ARBA00023157"/>
    </source>
</evidence>
<feature type="region of interest" description="Disordered" evidence="3">
    <location>
        <begin position="1184"/>
        <end position="1230"/>
    </location>
</feature>
<feature type="region of interest" description="Disordered" evidence="3">
    <location>
        <begin position="214"/>
        <end position="589"/>
    </location>
</feature>
<feature type="compositionally biased region" description="Basic and acidic residues" evidence="3">
    <location>
        <begin position="655"/>
        <end position="677"/>
    </location>
</feature>
<keyword evidence="4" id="KW-0472">Membrane</keyword>
<evidence type="ECO:0000256" key="3">
    <source>
        <dbReference type="SAM" id="MobiDB-lite"/>
    </source>
</evidence>
<feature type="region of interest" description="Disordered" evidence="3">
    <location>
        <begin position="1796"/>
        <end position="1829"/>
    </location>
</feature>
<evidence type="ECO:0000313" key="7">
    <source>
        <dbReference type="Proteomes" id="UP000735302"/>
    </source>
</evidence>
<feature type="transmembrane region" description="Helical" evidence="4">
    <location>
        <begin position="1898"/>
        <end position="1916"/>
    </location>
</feature>
<feature type="compositionally biased region" description="Polar residues" evidence="3">
    <location>
        <begin position="696"/>
        <end position="706"/>
    </location>
</feature>
<comment type="caution">
    <text evidence="6">The sequence shown here is derived from an EMBL/GenBank/DDBJ whole genome shotgun (WGS) entry which is preliminary data.</text>
</comment>
<dbReference type="PROSITE" id="PS50835">
    <property type="entry name" value="IG_LIKE"/>
    <property type="match status" value="1"/>
</dbReference>
<dbReference type="InterPro" id="IPR007110">
    <property type="entry name" value="Ig-like_dom"/>
</dbReference>
<feature type="compositionally biased region" description="Basic and acidic residues" evidence="3">
    <location>
        <begin position="785"/>
        <end position="797"/>
    </location>
</feature>
<evidence type="ECO:0000256" key="4">
    <source>
        <dbReference type="SAM" id="Phobius"/>
    </source>
</evidence>